<accession>A0A366XWH8</accession>
<dbReference type="InterPro" id="IPR003737">
    <property type="entry name" value="GlcNAc_PI_deacetylase-related"/>
</dbReference>
<dbReference type="Gene3D" id="3.40.50.10320">
    <property type="entry name" value="LmbE-like"/>
    <property type="match status" value="1"/>
</dbReference>
<dbReference type="OrthoDB" id="9778719at2"/>
<gene>
    <name evidence="3" type="primary">bshB1</name>
    <name evidence="3" type="ORF">DS031_06705</name>
</gene>
<dbReference type="AlphaFoldDB" id="A0A366XWH8"/>
<organism evidence="3 4">
    <name type="scientific">Bacillus taeanensis</name>
    <dbReference type="NCBI Taxonomy" id="273032"/>
    <lineage>
        <taxon>Bacteria</taxon>
        <taxon>Bacillati</taxon>
        <taxon>Bacillota</taxon>
        <taxon>Bacilli</taxon>
        <taxon>Bacillales</taxon>
        <taxon>Bacillaceae</taxon>
        <taxon>Bacillus</taxon>
    </lineage>
</organism>
<name>A0A366XWH8_9BACI</name>
<dbReference type="Proteomes" id="UP000253314">
    <property type="component" value="Unassembled WGS sequence"/>
</dbReference>
<dbReference type="NCBIfam" id="TIGR04001">
    <property type="entry name" value="thiol_BshB1"/>
    <property type="match status" value="1"/>
</dbReference>
<evidence type="ECO:0000313" key="4">
    <source>
        <dbReference type="Proteomes" id="UP000253314"/>
    </source>
</evidence>
<sequence>MEHVEKLDILAFGAHPDDVEIGMAGAIVVFKQQGYKVGICDLTKAELSSNGTVEIRQAEAQKAASVLSLDLRINLQLPDRGLLVEKKAVDLIVNTIRRYKPSIVFAPYFEDRHPDHGHCGKLVEEALFSSGVHNYKTHEQHEAHRAKDFYYYFINGFHKPDFLIDITSTMDVKIASLQAYESQFIKTEGSVDTPLTNGYIDTVISRERMYGKEVNVQYAEGFKAKKPLLINNLLGD</sequence>
<keyword evidence="4" id="KW-1185">Reference proteome</keyword>
<evidence type="ECO:0000313" key="3">
    <source>
        <dbReference type="EMBL" id="RBW70257.1"/>
    </source>
</evidence>
<reference evidence="3 4" key="1">
    <citation type="submission" date="2018-07" db="EMBL/GenBank/DDBJ databases">
        <title>Lottiidibacillus patelloidae gen. nov., sp. nov., isolated from the intestinal tract of a marine limpet and the reclassification of B. taeanensis BH030017T, B. algicola KMM 3737T and B. hwajinpoensis SW-72T as genus Lottiidibacillus.</title>
        <authorList>
            <person name="Liu R."/>
            <person name="Huang Z."/>
        </authorList>
    </citation>
    <scope>NUCLEOTIDE SEQUENCE [LARGE SCALE GENOMIC DNA]</scope>
    <source>
        <strain evidence="3 4">BH030017</strain>
    </source>
</reference>
<comment type="caution">
    <text evidence="3">The sequence shown here is derived from an EMBL/GenBank/DDBJ whole genome shotgun (WGS) entry which is preliminary data.</text>
</comment>
<comment type="cofactor">
    <cofactor evidence="1">
        <name>Zn(2+)</name>
        <dbReference type="ChEBI" id="CHEBI:29105"/>
    </cofactor>
</comment>
<dbReference type="GO" id="GO:0019213">
    <property type="term" value="F:deacetylase activity"/>
    <property type="evidence" value="ECO:0007669"/>
    <property type="project" value="InterPro"/>
</dbReference>
<dbReference type="InterPro" id="IPR023842">
    <property type="entry name" value="Bacillithiol_biosynth_BshB1"/>
</dbReference>
<dbReference type="SUPFAM" id="SSF102588">
    <property type="entry name" value="LmbE-like"/>
    <property type="match status" value="1"/>
</dbReference>
<evidence type="ECO:0000256" key="1">
    <source>
        <dbReference type="ARBA" id="ARBA00001947"/>
    </source>
</evidence>
<dbReference type="PANTHER" id="PTHR12993">
    <property type="entry name" value="N-ACETYLGLUCOSAMINYL-PHOSPHATIDYLINOSITOL DE-N-ACETYLASE-RELATED"/>
    <property type="match status" value="1"/>
</dbReference>
<dbReference type="RefSeq" id="WP_113805162.1">
    <property type="nucleotide sequence ID" value="NZ_QOCW01000005.1"/>
</dbReference>
<dbReference type="GO" id="GO:0071793">
    <property type="term" value="P:bacillithiol biosynthetic process"/>
    <property type="evidence" value="ECO:0007669"/>
    <property type="project" value="InterPro"/>
</dbReference>
<dbReference type="EMBL" id="QOCW01000005">
    <property type="protein sequence ID" value="RBW70257.1"/>
    <property type="molecule type" value="Genomic_DNA"/>
</dbReference>
<comment type="catalytic activity">
    <reaction evidence="2">
        <text>(S)-malyl N-acetyl-alpha-D-glucosaminide + H2O = (S)-malyl alpha-D-glucosaminide + acetate</text>
        <dbReference type="Rhea" id="RHEA:33411"/>
        <dbReference type="ChEBI" id="CHEBI:15377"/>
        <dbReference type="ChEBI" id="CHEBI:30089"/>
        <dbReference type="ChEBI" id="CHEBI:64870"/>
        <dbReference type="ChEBI" id="CHEBI:64871"/>
    </reaction>
</comment>
<dbReference type="Pfam" id="PF02585">
    <property type="entry name" value="PIG-L"/>
    <property type="match status" value="1"/>
</dbReference>
<dbReference type="GO" id="GO:0016811">
    <property type="term" value="F:hydrolase activity, acting on carbon-nitrogen (but not peptide) bonds, in linear amides"/>
    <property type="evidence" value="ECO:0007669"/>
    <property type="project" value="TreeGrafter"/>
</dbReference>
<dbReference type="InterPro" id="IPR024078">
    <property type="entry name" value="LmbE-like_dom_sf"/>
</dbReference>
<protein>
    <submittedName>
        <fullName evidence="3">Bacillithiol biosynthesis deacetylase BshB1</fullName>
    </submittedName>
</protein>
<dbReference type="PANTHER" id="PTHR12993:SF30">
    <property type="entry name" value="N-ACETYL-ALPHA-D-GLUCOSAMINYL L-MALATE DEACETYLASE 1"/>
    <property type="match status" value="1"/>
</dbReference>
<evidence type="ECO:0000256" key="2">
    <source>
        <dbReference type="ARBA" id="ARBA00024609"/>
    </source>
</evidence>
<proteinExistence type="predicted"/>